<dbReference type="Proteomes" id="UP000887116">
    <property type="component" value="Unassembled WGS sequence"/>
</dbReference>
<evidence type="ECO:0000313" key="1">
    <source>
        <dbReference type="EMBL" id="GFR19406.1"/>
    </source>
</evidence>
<dbReference type="EMBL" id="BMAO01007916">
    <property type="protein sequence ID" value="GFR19406.1"/>
    <property type="molecule type" value="Genomic_DNA"/>
</dbReference>
<reference evidence="1" key="1">
    <citation type="submission" date="2020-07" db="EMBL/GenBank/DDBJ databases">
        <title>Multicomponent nature underlies the extraordinary mechanical properties of spider dragline silk.</title>
        <authorList>
            <person name="Kono N."/>
            <person name="Nakamura H."/>
            <person name="Mori M."/>
            <person name="Yoshida Y."/>
            <person name="Ohtoshi R."/>
            <person name="Malay A.D."/>
            <person name="Moran D.A.P."/>
            <person name="Tomita M."/>
            <person name="Numata K."/>
            <person name="Arakawa K."/>
        </authorList>
    </citation>
    <scope>NUCLEOTIDE SEQUENCE</scope>
</reference>
<organism evidence="1 2">
    <name type="scientific">Trichonephila clavata</name>
    <name type="common">Joro spider</name>
    <name type="synonym">Nephila clavata</name>
    <dbReference type="NCBI Taxonomy" id="2740835"/>
    <lineage>
        <taxon>Eukaryota</taxon>
        <taxon>Metazoa</taxon>
        <taxon>Ecdysozoa</taxon>
        <taxon>Arthropoda</taxon>
        <taxon>Chelicerata</taxon>
        <taxon>Arachnida</taxon>
        <taxon>Araneae</taxon>
        <taxon>Araneomorphae</taxon>
        <taxon>Entelegynae</taxon>
        <taxon>Araneoidea</taxon>
        <taxon>Nephilidae</taxon>
        <taxon>Trichonephila</taxon>
    </lineage>
</organism>
<keyword evidence="2" id="KW-1185">Reference proteome</keyword>
<proteinExistence type="predicted"/>
<name>A0A8X6LQM1_TRICU</name>
<protein>
    <submittedName>
        <fullName evidence="1">Uncharacterized protein</fullName>
    </submittedName>
</protein>
<evidence type="ECO:0000313" key="2">
    <source>
        <dbReference type="Proteomes" id="UP000887116"/>
    </source>
</evidence>
<comment type="caution">
    <text evidence="1">The sequence shown here is derived from an EMBL/GenBank/DDBJ whole genome shotgun (WGS) entry which is preliminary data.</text>
</comment>
<gene>
    <name evidence="1" type="ORF">TNCT_714161</name>
</gene>
<sequence length="106" mass="12266">MFTLQAVSLNPLLFHRRIGGFMGTNRTMLVRGICGGFSSGSCWTWHFIRREFSIQWPLSNNLRTSKMNVGGICLSTLFTMSRLWCRNSLEWSRNSLRCSRRPSTFP</sequence>
<dbReference type="AlphaFoldDB" id="A0A8X6LQM1"/>
<accession>A0A8X6LQM1</accession>